<keyword evidence="5 6" id="KW-0472">Membrane</keyword>
<evidence type="ECO:0000256" key="6">
    <source>
        <dbReference type="SAM" id="Phobius"/>
    </source>
</evidence>
<keyword evidence="3 6" id="KW-0812">Transmembrane</keyword>
<evidence type="ECO:0000313" key="7">
    <source>
        <dbReference type="EMBL" id="WNM60935.1"/>
    </source>
</evidence>
<evidence type="ECO:0000256" key="2">
    <source>
        <dbReference type="ARBA" id="ARBA00022448"/>
    </source>
</evidence>
<keyword evidence="4 6" id="KW-1133">Transmembrane helix</keyword>
<feature type="transmembrane region" description="Helical" evidence="6">
    <location>
        <begin position="230"/>
        <end position="251"/>
    </location>
</feature>
<evidence type="ECO:0000256" key="4">
    <source>
        <dbReference type="ARBA" id="ARBA00022989"/>
    </source>
</evidence>
<dbReference type="InterPro" id="IPR050746">
    <property type="entry name" value="DAACS"/>
</dbReference>
<feature type="transmembrane region" description="Helical" evidence="6">
    <location>
        <begin position="190"/>
        <end position="210"/>
    </location>
</feature>
<evidence type="ECO:0000256" key="5">
    <source>
        <dbReference type="ARBA" id="ARBA00023136"/>
    </source>
</evidence>
<organism evidence="7 8">
    <name type="scientific">Candidatus Nitrospira neomarina</name>
    <dbReference type="NCBI Taxonomy" id="3020899"/>
    <lineage>
        <taxon>Bacteria</taxon>
        <taxon>Pseudomonadati</taxon>
        <taxon>Nitrospirota</taxon>
        <taxon>Nitrospiria</taxon>
        <taxon>Nitrospirales</taxon>
        <taxon>Nitrospiraceae</taxon>
        <taxon>Nitrospira</taxon>
    </lineage>
</organism>
<sequence length="419" mass="43748">MKASSPHHLLIGMLSGIVVGILLGGLAPSIGLSLAFIGDLFLQALFALVVPLVMSSMIVGIASLGDVRQLGSIGLRTILFFMTTTGLAVLVGLILVIVIHPGTPTEQAGPETPTEQTTSLSERIEDKPTTLSDLFKSILSSLVPKNLFAAMAETQILPLIVFALVFGGVLTTIGEKGTLVIRVFEGINEAMMAIVHLLMWIAPVGIGALLAGRLGEAGGFTGFGPQLASLGTYVGTVLLALAIHGLVTLPLSLRFLGQRSVPAYAKAMSTPLMTAFSTSSSSATLPLTMERLIEEAKVSRRVVSFVVPLGATINMNGTALYEAVAAMFIAQTYGIEMGVGETIVVLLTATLSAIGAAGIPEAGLVTMVIVLKAVDLPIEGISLILVVDWFLDRCRTTVNVWGDAVGAAVIDRWESGTKE</sequence>
<dbReference type="Pfam" id="PF00375">
    <property type="entry name" value="SDF"/>
    <property type="match status" value="1"/>
</dbReference>
<dbReference type="GO" id="GO:0016020">
    <property type="term" value="C:membrane"/>
    <property type="evidence" value="ECO:0007669"/>
    <property type="project" value="UniProtKB-SubCell"/>
</dbReference>
<feature type="transmembrane region" description="Helical" evidence="6">
    <location>
        <begin position="147"/>
        <end position="170"/>
    </location>
</feature>
<dbReference type="InterPro" id="IPR036458">
    <property type="entry name" value="Na:dicarbo_symporter_sf"/>
</dbReference>
<dbReference type="GO" id="GO:0015293">
    <property type="term" value="F:symporter activity"/>
    <property type="evidence" value="ECO:0007669"/>
    <property type="project" value="InterPro"/>
</dbReference>
<evidence type="ECO:0000313" key="8">
    <source>
        <dbReference type="Proteomes" id="UP001302494"/>
    </source>
</evidence>
<proteinExistence type="predicted"/>
<reference evidence="7 8" key="1">
    <citation type="submission" date="2023-01" db="EMBL/GenBank/DDBJ databases">
        <title>Cultivation and genomic characterization of new, ubiquitous marine nitrite-oxidizing bacteria from the Nitrospirales.</title>
        <authorList>
            <person name="Mueller A.J."/>
            <person name="Daebeler A."/>
            <person name="Herbold C.W."/>
            <person name="Kirkegaard R.H."/>
            <person name="Daims H."/>
        </authorList>
    </citation>
    <scope>NUCLEOTIDE SEQUENCE [LARGE SCALE GENOMIC DNA]</scope>
    <source>
        <strain evidence="7 8">DK</strain>
    </source>
</reference>
<dbReference type="AlphaFoldDB" id="A0AA96GIR4"/>
<name>A0AA96GIR4_9BACT</name>
<keyword evidence="2" id="KW-0813">Transport</keyword>
<dbReference type="RefSeq" id="WP_312742366.1">
    <property type="nucleotide sequence ID" value="NZ_CP116968.1"/>
</dbReference>
<feature type="transmembrane region" description="Helical" evidence="6">
    <location>
        <begin position="12"/>
        <end position="38"/>
    </location>
</feature>
<feature type="transmembrane region" description="Helical" evidence="6">
    <location>
        <begin position="77"/>
        <end position="99"/>
    </location>
</feature>
<dbReference type="EMBL" id="CP116968">
    <property type="protein sequence ID" value="WNM60935.1"/>
    <property type="molecule type" value="Genomic_DNA"/>
</dbReference>
<dbReference type="SUPFAM" id="SSF118215">
    <property type="entry name" value="Proton glutamate symport protein"/>
    <property type="match status" value="1"/>
</dbReference>
<accession>A0AA96GIR4</accession>
<feature type="transmembrane region" description="Helical" evidence="6">
    <location>
        <begin position="44"/>
        <end position="65"/>
    </location>
</feature>
<dbReference type="PANTHER" id="PTHR11958">
    <property type="entry name" value="SODIUM/DICARBOXYLATE SYMPORTER-RELATED"/>
    <property type="match status" value="1"/>
</dbReference>
<dbReference type="PRINTS" id="PR00173">
    <property type="entry name" value="EDTRNSPORT"/>
</dbReference>
<keyword evidence="8" id="KW-1185">Reference proteome</keyword>
<dbReference type="KEGG" id="nneo:PQG83_14360"/>
<evidence type="ECO:0000256" key="1">
    <source>
        <dbReference type="ARBA" id="ARBA00004141"/>
    </source>
</evidence>
<protein>
    <submittedName>
        <fullName evidence="7">Dicarboxylate/amino acid:cation symporter</fullName>
    </submittedName>
</protein>
<gene>
    <name evidence="7" type="ORF">PQG83_14360</name>
</gene>
<dbReference type="Proteomes" id="UP001302494">
    <property type="component" value="Chromosome"/>
</dbReference>
<comment type="subcellular location">
    <subcellularLocation>
        <location evidence="1">Membrane</location>
        <topology evidence="1">Multi-pass membrane protein</topology>
    </subcellularLocation>
</comment>
<dbReference type="InterPro" id="IPR001991">
    <property type="entry name" value="Na-dicarboxylate_symporter"/>
</dbReference>
<dbReference type="PANTHER" id="PTHR11958:SF63">
    <property type="entry name" value="AMINO ACID TRANSPORTER"/>
    <property type="match status" value="1"/>
</dbReference>
<dbReference type="Gene3D" id="1.10.3860.10">
    <property type="entry name" value="Sodium:dicarboxylate symporter"/>
    <property type="match status" value="1"/>
</dbReference>
<evidence type="ECO:0000256" key="3">
    <source>
        <dbReference type="ARBA" id="ARBA00022692"/>
    </source>
</evidence>